<gene>
    <name evidence="1" type="ORF">HRUBRA_02353</name>
</gene>
<evidence type="ECO:0000313" key="2">
    <source>
        <dbReference type="Proteomes" id="UP000029640"/>
    </source>
</evidence>
<reference evidence="1 2" key="1">
    <citation type="journal article" date="2014" name="Genome Announc.">
        <title>Genome Sequence of Gammaproteobacterial Pseudohaliea rubra Type Strain DSM 19751, Isolated from Coastal Seawater of the Mediterranean Sea.</title>
        <authorList>
            <person name="Spring S."/>
            <person name="Fiebig A."/>
            <person name="Riedel T."/>
            <person name="Goker M."/>
            <person name="Klenk H.P."/>
        </authorList>
    </citation>
    <scope>NUCLEOTIDE SEQUENCE [LARGE SCALE GENOMIC DNA]</scope>
    <source>
        <strain evidence="1 2">DSM 19751</strain>
    </source>
</reference>
<name>A0A095XU01_9GAMM</name>
<organism evidence="1 2">
    <name type="scientific">Pseudohaliea rubra DSM 19751</name>
    <dbReference type="NCBI Taxonomy" id="1265313"/>
    <lineage>
        <taxon>Bacteria</taxon>
        <taxon>Pseudomonadati</taxon>
        <taxon>Pseudomonadota</taxon>
        <taxon>Gammaproteobacteria</taxon>
        <taxon>Cellvibrionales</taxon>
        <taxon>Halieaceae</taxon>
        <taxon>Pseudohaliea</taxon>
    </lineage>
</organism>
<accession>A0A095XU01</accession>
<evidence type="ECO:0000313" key="1">
    <source>
        <dbReference type="EMBL" id="KGE03121.1"/>
    </source>
</evidence>
<protein>
    <submittedName>
        <fullName evidence="1">Uncharacterized protein</fullName>
    </submittedName>
</protein>
<dbReference type="HOGENOM" id="CLU_3290557_0_0_6"/>
<dbReference type="AlphaFoldDB" id="A0A095XU01"/>
<dbReference type="EMBL" id="AUVB01000070">
    <property type="protein sequence ID" value="KGE03121.1"/>
    <property type="molecule type" value="Genomic_DNA"/>
</dbReference>
<sequence>MCGRRPQAQARICAMHPKCGRIVRISHRTIGQRGPKKTKV</sequence>
<keyword evidence="2" id="KW-1185">Reference proteome</keyword>
<comment type="caution">
    <text evidence="1">The sequence shown here is derived from an EMBL/GenBank/DDBJ whole genome shotgun (WGS) entry which is preliminary data.</text>
</comment>
<proteinExistence type="predicted"/>
<dbReference type="Proteomes" id="UP000029640">
    <property type="component" value="Unassembled WGS sequence"/>
</dbReference>